<comment type="caution">
    <text evidence="1">The sequence shown here is derived from an EMBL/GenBank/DDBJ whole genome shotgun (WGS) entry which is preliminary data.</text>
</comment>
<dbReference type="Proteomes" id="UP000319103">
    <property type="component" value="Unassembled WGS sequence"/>
</dbReference>
<dbReference type="RefSeq" id="WP_141636154.1">
    <property type="nucleotide sequence ID" value="NZ_VIGB01000003.1"/>
</dbReference>
<dbReference type="InterPro" id="IPR019587">
    <property type="entry name" value="Polyketide_cyclase/dehydratase"/>
</dbReference>
<dbReference type="InterPro" id="IPR023393">
    <property type="entry name" value="START-like_dom_sf"/>
</dbReference>
<keyword evidence="2" id="KW-1185">Reference proteome</keyword>
<sequence length="143" mass="16307">MFHREQVEIEAEPAAVWAVLTDVQHWHTWTPSIELIRRPDPERPFGVGSRVWIKQPRLRGAHWQVTAYEPERSFVWHTRAPGAKTEAGHQLQATPTGTRVTLDLRLTGPLALLGRLLYGRLIRRYLALEALGLKTQCETTPTA</sequence>
<evidence type="ECO:0000313" key="2">
    <source>
        <dbReference type="Proteomes" id="UP000319103"/>
    </source>
</evidence>
<proteinExistence type="predicted"/>
<organism evidence="1 2">
    <name type="scientific">Kitasatospora acidiphila</name>
    <dbReference type="NCBI Taxonomy" id="2567942"/>
    <lineage>
        <taxon>Bacteria</taxon>
        <taxon>Bacillati</taxon>
        <taxon>Actinomycetota</taxon>
        <taxon>Actinomycetes</taxon>
        <taxon>Kitasatosporales</taxon>
        <taxon>Streptomycetaceae</taxon>
        <taxon>Kitasatospora</taxon>
    </lineage>
</organism>
<dbReference type="Gene3D" id="3.30.530.20">
    <property type="match status" value="1"/>
</dbReference>
<name>A0A540W9I1_9ACTN</name>
<reference evidence="1 2" key="1">
    <citation type="submission" date="2019-06" db="EMBL/GenBank/DDBJ databases">
        <title>Description of Kitasatospora acidophila sp. nov. isolated from pine grove soil, and reclassification of Streptomyces novaecaesareae to Kitasatospora novaeceasareae comb. nov.</title>
        <authorList>
            <person name="Kim M.J."/>
        </authorList>
    </citation>
    <scope>NUCLEOTIDE SEQUENCE [LARGE SCALE GENOMIC DNA]</scope>
    <source>
        <strain evidence="1 2">MMS16-CNU292</strain>
    </source>
</reference>
<dbReference type="AlphaFoldDB" id="A0A540W9I1"/>
<gene>
    <name evidence="1" type="ORF">E6W39_29985</name>
</gene>
<accession>A0A540W9I1</accession>
<dbReference type="OrthoDB" id="191189at2"/>
<dbReference type="SUPFAM" id="SSF55961">
    <property type="entry name" value="Bet v1-like"/>
    <property type="match status" value="1"/>
</dbReference>
<evidence type="ECO:0000313" key="1">
    <source>
        <dbReference type="EMBL" id="TQF05683.1"/>
    </source>
</evidence>
<protein>
    <submittedName>
        <fullName evidence="1">Polyketide cyclase</fullName>
    </submittedName>
</protein>
<dbReference type="Pfam" id="PF10604">
    <property type="entry name" value="Polyketide_cyc2"/>
    <property type="match status" value="1"/>
</dbReference>
<dbReference type="EMBL" id="VIGB01000003">
    <property type="protein sequence ID" value="TQF05683.1"/>
    <property type="molecule type" value="Genomic_DNA"/>
</dbReference>